<feature type="transmembrane region" description="Helical" evidence="13">
    <location>
        <begin position="412"/>
        <end position="433"/>
    </location>
</feature>
<comment type="function">
    <text evidence="1">Multidrug efflux pump.</text>
</comment>
<feature type="transmembrane region" description="Helical" evidence="13">
    <location>
        <begin position="354"/>
        <end position="375"/>
    </location>
</feature>
<keyword evidence="11 13" id="KW-0472">Membrane</keyword>
<dbReference type="CDD" id="cd13138">
    <property type="entry name" value="MATE_yoeA_like"/>
    <property type="match status" value="1"/>
</dbReference>
<gene>
    <name evidence="14" type="ORF">OW763_11195</name>
</gene>
<comment type="caution">
    <text evidence="14">The sequence shown here is derived from an EMBL/GenBank/DDBJ whole genome shotgun (WGS) entry which is preliminary data.</text>
</comment>
<feature type="transmembrane region" description="Helical" evidence="13">
    <location>
        <begin position="382"/>
        <end position="400"/>
    </location>
</feature>
<dbReference type="InterPro" id="IPR002528">
    <property type="entry name" value="MATE_fam"/>
</dbReference>
<dbReference type="EMBL" id="JAPQER010000004">
    <property type="protein sequence ID" value="MCY6484907.1"/>
    <property type="molecule type" value="Genomic_DNA"/>
</dbReference>
<evidence type="ECO:0000256" key="2">
    <source>
        <dbReference type="ARBA" id="ARBA00004651"/>
    </source>
</evidence>
<evidence type="ECO:0000256" key="11">
    <source>
        <dbReference type="ARBA" id="ARBA00023136"/>
    </source>
</evidence>
<sequence>MKDLTKGNEAKIIFYFALPMLIGNVFQQFYNTVDSIIVGRVVGKSALAAVGTSFPIIFLLVSLIIGVTMGSTVLIAQYYGAKNIKKVKSTIDTAYIFMFVASLVMSIIGIVFSESILKLMNTPADILPQAKSYLNIMFIGLIAMFGYNSISAVLRGLGDSKTPLYFLILSTGINIVLDLLFIYIFRLGVNGAAWATVIAQGCSFVFGVYYLNKNHRIFKLNVRKMTFDKQIFKLSLKIGLPTGIQQMLFAIGIGALQALVNGFGENTMAAFTAASRIDSFATMPIMTFGTAISTFVGQNIGANKIGRVKNGFKVTVIMSAVFSLFITLVMFLFGDMLVKLFNTNPQVIAIGLDYLRIISTFYVVLAVMFVINGVLRGVGDTMIPMIVSILSLWIIRVPVAKVLSTRWNSPNGIWWAAPVAWTVGLLLTIIYYMSGKWKNKIAINREKSQNNNEYIDDSKKGL</sequence>
<evidence type="ECO:0000256" key="9">
    <source>
        <dbReference type="ARBA" id="ARBA00022989"/>
    </source>
</evidence>
<evidence type="ECO:0000256" key="10">
    <source>
        <dbReference type="ARBA" id="ARBA00023065"/>
    </source>
</evidence>
<keyword evidence="8 13" id="KW-0812">Transmembrane</keyword>
<evidence type="ECO:0000256" key="8">
    <source>
        <dbReference type="ARBA" id="ARBA00022692"/>
    </source>
</evidence>
<feature type="transmembrane region" description="Helical" evidence="13">
    <location>
        <begin position="280"/>
        <end position="302"/>
    </location>
</feature>
<feature type="transmembrane region" description="Helical" evidence="13">
    <location>
        <begin position="133"/>
        <end position="157"/>
    </location>
</feature>
<keyword evidence="5" id="KW-0813">Transport</keyword>
<evidence type="ECO:0000313" key="14">
    <source>
        <dbReference type="EMBL" id="MCY6484907.1"/>
    </source>
</evidence>
<dbReference type="Proteomes" id="UP001078443">
    <property type="component" value="Unassembled WGS sequence"/>
</dbReference>
<accession>A0ABT4D0Z3</accession>
<feature type="transmembrane region" description="Helical" evidence="13">
    <location>
        <begin position="314"/>
        <end position="334"/>
    </location>
</feature>
<evidence type="ECO:0000256" key="4">
    <source>
        <dbReference type="ARBA" id="ARBA00020268"/>
    </source>
</evidence>
<keyword evidence="15" id="KW-1185">Reference proteome</keyword>
<evidence type="ECO:0000256" key="13">
    <source>
        <dbReference type="SAM" id="Phobius"/>
    </source>
</evidence>
<feature type="transmembrane region" description="Helical" evidence="13">
    <location>
        <begin position="56"/>
        <end position="81"/>
    </location>
</feature>
<keyword evidence="9 13" id="KW-1133">Transmembrane helix</keyword>
<comment type="subcellular location">
    <subcellularLocation>
        <location evidence="2">Cell membrane</location>
        <topology evidence="2">Multi-pass membrane protein</topology>
    </subcellularLocation>
</comment>
<name>A0ABT4D0Z3_9CLOT</name>
<evidence type="ECO:0000256" key="12">
    <source>
        <dbReference type="ARBA" id="ARBA00031636"/>
    </source>
</evidence>
<keyword evidence="6" id="KW-0050">Antiport</keyword>
<evidence type="ECO:0000313" key="15">
    <source>
        <dbReference type="Proteomes" id="UP001078443"/>
    </source>
</evidence>
<dbReference type="PIRSF" id="PIRSF006603">
    <property type="entry name" value="DinF"/>
    <property type="match status" value="1"/>
</dbReference>
<feature type="transmembrane region" description="Helical" evidence="13">
    <location>
        <begin position="191"/>
        <end position="211"/>
    </location>
</feature>
<keyword evidence="7" id="KW-1003">Cell membrane</keyword>
<comment type="similarity">
    <text evidence="3">Belongs to the multi antimicrobial extrusion (MATE) (TC 2.A.66.1) family.</text>
</comment>
<organism evidence="14 15">
    <name type="scientific">Clostridium aestuarii</name>
    <dbReference type="NCBI Taxonomy" id="338193"/>
    <lineage>
        <taxon>Bacteria</taxon>
        <taxon>Bacillati</taxon>
        <taxon>Bacillota</taxon>
        <taxon>Clostridia</taxon>
        <taxon>Eubacteriales</taxon>
        <taxon>Clostridiaceae</taxon>
        <taxon>Clostridium</taxon>
    </lineage>
</organism>
<reference evidence="14" key="1">
    <citation type="submission" date="2022-12" db="EMBL/GenBank/DDBJ databases">
        <authorList>
            <person name="Wang J."/>
        </authorList>
    </citation>
    <scope>NUCLEOTIDE SEQUENCE</scope>
    <source>
        <strain evidence="14">HY-45-18</strain>
    </source>
</reference>
<dbReference type="Pfam" id="PF01554">
    <property type="entry name" value="MatE"/>
    <property type="match status" value="2"/>
</dbReference>
<proteinExistence type="inferred from homology"/>
<dbReference type="PANTHER" id="PTHR43298">
    <property type="entry name" value="MULTIDRUG RESISTANCE PROTEIN NORM-RELATED"/>
    <property type="match status" value="1"/>
</dbReference>
<evidence type="ECO:0000256" key="6">
    <source>
        <dbReference type="ARBA" id="ARBA00022449"/>
    </source>
</evidence>
<dbReference type="RefSeq" id="WP_268041230.1">
    <property type="nucleotide sequence ID" value="NZ_JAPQER010000004.1"/>
</dbReference>
<dbReference type="PANTHER" id="PTHR43298:SF2">
    <property type="entry name" value="FMN_FAD EXPORTER YEEO-RELATED"/>
    <property type="match status" value="1"/>
</dbReference>
<protein>
    <recommendedName>
        <fullName evidence="4">Probable multidrug resistance protein NorM</fullName>
    </recommendedName>
    <alternativeName>
        <fullName evidence="12">Multidrug-efflux transporter</fullName>
    </alternativeName>
</protein>
<evidence type="ECO:0000256" key="3">
    <source>
        <dbReference type="ARBA" id="ARBA00010199"/>
    </source>
</evidence>
<dbReference type="InterPro" id="IPR048279">
    <property type="entry name" value="MdtK-like"/>
</dbReference>
<feature type="transmembrane region" description="Helical" evidence="13">
    <location>
        <begin position="12"/>
        <end position="30"/>
    </location>
</feature>
<keyword evidence="10" id="KW-0406">Ion transport</keyword>
<dbReference type="NCBIfam" id="TIGR00797">
    <property type="entry name" value="matE"/>
    <property type="match status" value="1"/>
</dbReference>
<evidence type="ECO:0000256" key="1">
    <source>
        <dbReference type="ARBA" id="ARBA00003408"/>
    </source>
</evidence>
<evidence type="ECO:0000256" key="5">
    <source>
        <dbReference type="ARBA" id="ARBA00022448"/>
    </source>
</evidence>
<evidence type="ECO:0000256" key="7">
    <source>
        <dbReference type="ARBA" id="ARBA00022475"/>
    </source>
</evidence>
<dbReference type="InterPro" id="IPR050222">
    <property type="entry name" value="MATE_MdtK"/>
</dbReference>
<feature type="transmembrane region" description="Helical" evidence="13">
    <location>
        <begin position="231"/>
        <end position="260"/>
    </location>
</feature>
<feature type="transmembrane region" description="Helical" evidence="13">
    <location>
        <begin position="164"/>
        <end position="185"/>
    </location>
</feature>
<feature type="transmembrane region" description="Helical" evidence="13">
    <location>
        <begin position="93"/>
        <end position="113"/>
    </location>
</feature>